<evidence type="ECO:0000256" key="7">
    <source>
        <dbReference type="RuleBase" id="RU363032"/>
    </source>
</evidence>
<evidence type="ECO:0000259" key="8">
    <source>
        <dbReference type="PROSITE" id="PS50928"/>
    </source>
</evidence>
<reference evidence="9 10" key="1">
    <citation type="submission" date="2021-03" db="EMBL/GenBank/DDBJ databases">
        <title>Sequencing the genomes of 1000 actinobacteria strains.</title>
        <authorList>
            <person name="Klenk H.-P."/>
        </authorList>
    </citation>
    <scope>NUCLEOTIDE SEQUENCE [LARGE SCALE GENOMIC DNA]</scope>
    <source>
        <strain evidence="9 10">DSM 18824</strain>
    </source>
</reference>
<evidence type="ECO:0000256" key="1">
    <source>
        <dbReference type="ARBA" id="ARBA00004651"/>
    </source>
</evidence>
<dbReference type="PANTHER" id="PTHR43744">
    <property type="entry name" value="ABC TRANSPORTER PERMEASE PROTEIN MG189-RELATED-RELATED"/>
    <property type="match status" value="1"/>
</dbReference>
<dbReference type="Proteomes" id="UP000755585">
    <property type="component" value="Unassembled WGS sequence"/>
</dbReference>
<keyword evidence="9" id="KW-0762">Sugar transport</keyword>
<feature type="transmembrane region" description="Helical" evidence="7">
    <location>
        <begin position="46"/>
        <end position="67"/>
    </location>
</feature>
<feature type="transmembrane region" description="Helical" evidence="7">
    <location>
        <begin position="113"/>
        <end position="131"/>
    </location>
</feature>
<comment type="caution">
    <text evidence="9">The sequence shown here is derived from an EMBL/GenBank/DDBJ whole genome shotgun (WGS) entry which is preliminary data.</text>
</comment>
<evidence type="ECO:0000313" key="10">
    <source>
        <dbReference type="Proteomes" id="UP000755585"/>
    </source>
</evidence>
<keyword evidence="4 7" id="KW-0812">Transmembrane</keyword>
<name>A0ABS4UJH3_9ACTN</name>
<proteinExistence type="inferred from homology"/>
<dbReference type="Pfam" id="PF00528">
    <property type="entry name" value="BPD_transp_1"/>
    <property type="match status" value="1"/>
</dbReference>
<gene>
    <name evidence="9" type="ORF">JOF29_002884</name>
</gene>
<feature type="transmembrane region" description="Helical" evidence="7">
    <location>
        <begin position="212"/>
        <end position="231"/>
    </location>
</feature>
<keyword evidence="10" id="KW-1185">Reference proteome</keyword>
<keyword evidence="3" id="KW-1003">Cell membrane</keyword>
<organism evidence="9 10">
    <name type="scientific">Kribbella aluminosa</name>
    <dbReference type="NCBI Taxonomy" id="416017"/>
    <lineage>
        <taxon>Bacteria</taxon>
        <taxon>Bacillati</taxon>
        <taxon>Actinomycetota</taxon>
        <taxon>Actinomycetes</taxon>
        <taxon>Propionibacteriales</taxon>
        <taxon>Kribbellaceae</taxon>
        <taxon>Kribbella</taxon>
    </lineage>
</organism>
<dbReference type="Gene3D" id="1.10.3720.10">
    <property type="entry name" value="MetI-like"/>
    <property type="match status" value="1"/>
</dbReference>
<evidence type="ECO:0000256" key="3">
    <source>
        <dbReference type="ARBA" id="ARBA00022475"/>
    </source>
</evidence>
<feature type="domain" description="ABC transmembrane type-1" evidence="8">
    <location>
        <begin position="42"/>
        <end position="231"/>
    </location>
</feature>
<sequence length="247" mass="27199">MLLTAFKSSSEIAQIPPTVLPKSWHPENFRDALEAAPFGLYLGNTIIYAVSVTTGLVLLSSMAAYGFARLDFPGRRVLFVVYLATMMVPFQLTLIPVYILLSRIGWVDTYQGIIVPQLFGAFGVFLLRQFFLGIPRELEEAAMIDGAGRWRIYWSIMLPLAKPAVITLAVFTFIGQWNGLLWPLLISSSDRTRPIAAGLLAFSSVIGTDWRLMMAAAAMTAVPITCIYIVAQRWIVQGVASSGFGGR</sequence>
<comment type="similarity">
    <text evidence="7">Belongs to the binding-protein-dependent transport system permease family.</text>
</comment>
<evidence type="ECO:0000256" key="5">
    <source>
        <dbReference type="ARBA" id="ARBA00022989"/>
    </source>
</evidence>
<keyword evidence="5 7" id="KW-1133">Transmembrane helix</keyword>
<dbReference type="PROSITE" id="PS50928">
    <property type="entry name" value="ABC_TM1"/>
    <property type="match status" value="1"/>
</dbReference>
<keyword evidence="2 7" id="KW-0813">Transport</keyword>
<dbReference type="RefSeq" id="WP_209694654.1">
    <property type="nucleotide sequence ID" value="NZ_BAAAVU010000013.1"/>
</dbReference>
<dbReference type="SUPFAM" id="SSF161098">
    <property type="entry name" value="MetI-like"/>
    <property type="match status" value="1"/>
</dbReference>
<evidence type="ECO:0000256" key="4">
    <source>
        <dbReference type="ARBA" id="ARBA00022692"/>
    </source>
</evidence>
<dbReference type="PANTHER" id="PTHR43744:SF12">
    <property type="entry name" value="ABC TRANSPORTER PERMEASE PROTEIN MG189-RELATED"/>
    <property type="match status" value="1"/>
</dbReference>
<dbReference type="CDD" id="cd06261">
    <property type="entry name" value="TM_PBP2"/>
    <property type="match status" value="1"/>
</dbReference>
<feature type="transmembrane region" description="Helical" evidence="7">
    <location>
        <begin position="152"/>
        <end position="174"/>
    </location>
</feature>
<protein>
    <submittedName>
        <fullName evidence="9">Multiple sugar transport system permease protein</fullName>
    </submittedName>
</protein>
<evidence type="ECO:0000313" key="9">
    <source>
        <dbReference type="EMBL" id="MBP2351801.1"/>
    </source>
</evidence>
<evidence type="ECO:0000256" key="6">
    <source>
        <dbReference type="ARBA" id="ARBA00023136"/>
    </source>
</evidence>
<dbReference type="InterPro" id="IPR000515">
    <property type="entry name" value="MetI-like"/>
</dbReference>
<dbReference type="InterPro" id="IPR035906">
    <property type="entry name" value="MetI-like_sf"/>
</dbReference>
<comment type="subcellular location">
    <subcellularLocation>
        <location evidence="1 7">Cell membrane</location>
        <topology evidence="1 7">Multi-pass membrane protein</topology>
    </subcellularLocation>
</comment>
<accession>A0ABS4UJH3</accession>
<keyword evidence="6 7" id="KW-0472">Membrane</keyword>
<dbReference type="EMBL" id="JAGINT010000001">
    <property type="protein sequence ID" value="MBP2351801.1"/>
    <property type="molecule type" value="Genomic_DNA"/>
</dbReference>
<feature type="transmembrane region" description="Helical" evidence="7">
    <location>
        <begin position="79"/>
        <end position="101"/>
    </location>
</feature>
<evidence type="ECO:0000256" key="2">
    <source>
        <dbReference type="ARBA" id="ARBA00022448"/>
    </source>
</evidence>